<name>A0A3B0XR79_9ZZZZ</name>
<dbReference type="PANTHER" id="PTHR30538">
    <property type="entry name" value="LYSINE 2,3-AMINOMUTASE-RELATED"/>
    <property type="match status" value="1"/>
</dbReference>
<keyword evidence="9" id="KW-0411">Iron-sulfur</keyword>
<dbReference type="NCBIfam" id="TIGR03821">
    <property type="entry name" value="EFP_modif_epmB"/>
    <property type="match status" value="1"/>
</dbReference>
<dbReference type="InterPro" id="IPR058240">
    <property type="entry name" value="rSAM_sf"/>
</dbReference>
<evidence type="ECO:0000256" key="6">
    <source>
        <dbReference type="ARBA" id="ARBA00022723"/>
    </source>
</evidence>
<evidence type="ECO:0000256" key="4">
    <source>
        <dbReference type="ARBA" id="ARBA00022485"/>
    </source>
</evidence>
<evidence type="ECO:0000256" key="1">
    <source>
        <dbReference type="ARBA" id="ARBA00001352"/>
    </source>
</evidence>
<evidence type="ECO:0000256" key="3">
    <source>
        <dbReference type="ARBA" id="ARBA00022363"/>
    </source>
</evidence>
<reference evidence="13" key="1">
    <citation type="submission" date="2018-06" db="EMBL/GenBank/DDBJ databases">
        <authorList>
            <person name="Zhirakovskaya E."/>
        </authorList>
    </citation>
    <scope>NUCLEOTIDE SEQUENCE</scope>
</reference>
<dbReference type="InterPro" id="IPR013785">
    <property type="entry name" value="Aldolase_TIM"/>
</dbReference>
<dbReference type="InterPro" id="IPR003739">
    <property type="entry name" value="Lys_aminomutase/Glu_NH3_mut"/>
</dbReference>
<dbReference type="GO" id="GO:0051539">
    <property type="term" value="F:4 iron, 4 sulfur cluster binding"/>
    <property type="evidence" value="ECO:0007669"/>
    <property type="project" value="UniProtKB-KW"/>
</dbReference>
<dbReference type="AlphaFoldDB" id="A0A3B0XR79"/>
<dbReference type="GO" id="GO:0016853">
    <property type="term" value="F:isomerase activity"/>
    <property type="evidence" value="ECO:0007669"/>
    <property type="project" value="UniProtKB-KW"/>
</dbReference>
<dbReference type="SFLD" id="SFLDG01070">
    <property type="entry name" value="PLP-dependent"/>
    <property type="match status" value="1"/>
</dbReference>
<dbReference type="GO" id="GO:0046872">
    <property type="term" value="F:metal ion binding"/>
    <property type="evidence" value="ECO:0007669"/>
    <property type="project" value="UniProtKB-KW"/>
</dbReference>
<dbReference type="PIRSF" id="PIRSF004911">
    <property type="entry name" value="DUF160"/>
    <property type="match status" value="1"/>
</dbReference>
<accession>A0A3B0XR79</accession>
<evidence type="ECO:0000256" key="8">
    <source>
        <dbReference type="ARBA" id="ARBA00023004"/>
    </source>
</evidence>
<evidence type="ECO:0000259" key="12">
    <source>
        <dbReference type="PROSITE" id="PS51918"/>
    </source>
</evidence>
<evidence type="ECO:0000256" key="11">
    <source>
        <dbReference type="ARBA" id="ARBA00030756"/>
    </source>
</evidence>
<evidence type="ECO:0000256" key="2">
    <source>
        <dbReference type="ARBA" id="ARBA00001933"/>
    </source>
</evidence>
<dbReference type="CDD" id="cd01335">
    <property type="entry name" value="Radical_SAM"/>
    <property type="match status" value="1"/>
</dbReference>
<dbReference type="PANTHER" id="PTHR30538:SF1">
    <property type="entry name" value="L-LYSINE 2,3-AMINOMUTASE"/>
    <property type="match status" value="1"/>
</dbReference>
<dbReference type="SUPFAM" id="SSF102114">
    <property type="entry name" value="Radical SAM enzymes"/>
    <property type="match status" value="1"/>
</dbReference>
<keyword evidence="7" id="KW-0663">Pyridoxal phosphate</keyword>
<dbReference type="Pfam" id="PF04055">
    <property type="entry name" value="Radical_SAM"/>
    <property type="match status" value="1"/>
</dbReference>
<organism evidence="13">
    <name type="scientific">hydrothermal vent metagenome</name>
    <dbReference type="NCBI Taxonomy" id="652676"/>
    <lineage>
        <taxon>unclassified sequences</taxon>
        <taxon>metagenomes</taxon>
        <taxon>ecological metagenomes</taxon>
    </lineage>
</organism>
<dbReference type="EMBL" id="UOFJ01000130">
    <property type="protein sequence ID" value="VAW64399.1"/>
    <property type="molecule type" value="Genomic_DNA"/>
</dbReference>
<keyword evidence="10 13" id="KW-0413">Isomerase</keyword>
<evidence type="ECO:0000313" key="13">
    <source>
        <dbReference type="EMBL" id="VAW64399.1"/>
    </source>
</evidence>
<dbReference type="InterPro" id="IPR022462">
    <property type="entry name" value="EpmB"/>
</dbReference>
<keyword evidence="5" id="KW-0949">S-adenosyl-L-methionine</keyword>
<dbReference type="SFLD" id="SFLDS00029">
    <property type="entry name" value="Radical_SAM"/>
    <property type="match status" value="1"/>
</dbReference>
<comment type="catalytic activity">
    <reaction evidence="1">
        <text>L-lysine = D-beta-lysine</text>
        <dbReference type="Rhea" id="RHEA:44148"/>
        <dbReference type="ChEBI" id="CHEBI:32551"/>
        <dbReference type="ChEBI" id="CHEBI:84138"/>
    </reaction>
</comment>
<feature type="domain" description="Radical SAM core" evidence="12">
    <location>
        <begin position="111"/>
        <end position="334"/>
    </location>
</feature>
<sequence length="343" mass="38399">MPKPESNKLKLSNLNTHPGWQQQLAQSITQPAQLLKRLGLDAALFPDISAAQQQFNLKVPHAYIDKMQMSKADDPLLLQVMTQAVEMHPAPGYSKDPVGDLAASKTPGLLHKYHGRVLLITTAVCAVHCRYCFRRHFPYSEKHAGRDQWAQAIDYIRQDNSIKEVILSGGDPLVLSDEKLDTLITQLECIPHLSRLRLHSRLPVVLPDRITKKLINRLASTRFNVCLVIHANHVSEITEIEITALKKLQCAGIHLLNQAVLLKGINEQAEAQIALCERLYCAGVLPYYLHLLDPVQGAAHFDVSLKQATELIAQMRKRLPGFLVPRLVREISGEMSKVPANEL</sequence>
<keyword evidence="6" id="KW-0479">Metal-binding</keyword>
<evidence type="ECO:0000256" key="5">
    <source>
        <dbReference type="ARBA" id="ARBA00022691"/>
    </source>
</evidence>
<proteinExistence type="predicted"/>
<keyword evidence="4" id="KW-0004">4Fe-4S</keyword>
<dbReference type="InterPro" id="IPR007197">
    <property type="entry name" value="rSAM"/>
</dbReference>
<gene>
    <name evidence="13" type="ORF">MNBD_GAMMA10-2466</name>
</gene>
<evidence type="ECO:0000256" key="9">
    <source>
        <dbReference type="ARBA" id="ARBA00023014"/>
    </source>
</evidence>
<evidence type="ECO:0000256" key="7">
    <source>
        <dbReference type="ARBA" id="ARBA00022898"/>
    </source>
</evidence>
<keyword evidence="8" id="KW-0408">Iron</keyword>
<dbReference type="NCBIfam" id="TIGR00238">
    <property type="entry name" value="KamA family radical SAM protein"/>
    <property type="match status" value="1"/>
</dbReference>
<dbReference type="Gene3D" id="3.20.20.70">
    <property type="entry name" value="Aldolase class I"/>
    <property type="match status" value="1"/>
</dbReference>
<comment type="cofactor">
    <cofactor evidence="2">
        <name>pyridoxal 5'-phosphate</name>
        <dbReference type="ChEBI" id="CHEBI:597326"/>
    </cofactor>
</comment>
<protein>
    <recommendedName>
        <fullName evidence="3">L-lysine 2,3-aminomutase</fullName>
    </recommendedName>
    <alternativeName>
        <fullName evidence="11">EF-P post-translational modification enzyme B</fullName>
    </alternativeName>
</protein>
<evidence type="ECO:0000256" key="10">
    <source>
        <dbReference type="ARBA" id="ARBA00023235"/>
    </source>
</evidence>
<dbReference type="SFLD" id="SFLDF00314">
    <property type="entry name" value="L-lysine_2_3-aminomutase_(yjeK"/>
    <property type="match status" value="1"/>
</dbReference>
<dbReference type="PROSITE" id="PS51918">
    <property type="entry name" value="RADICAL_SAM"/>
    <property type="match status" value="1"/>
</dbReference>